<comment type="similarity">
    <text evidence="1 12 13">Belongs to the peptidase S24 family.</text>
</comment>
<dbReference type="InterPro" id="IPR050077">
    <property type="entry name" value="LexA_repressor"/>
</dbReference>
<evidence type="ECO:0000256" key="7">
    <source>
        <dbReference type="ARBA" id="ARBA00023015"/>
    </source>
</evidence>
<evidence type="ECO:0000256" key="9">
    <source>
        <dbReference type="ARBA" id="ARBA00023163"/>
    </source>
</evidence>
<feature type="site" description="Cleavage; by autolysis" evidence="12">
    <location>
        <begin position="115"/>
        <end position="116"/>
    </location>
</feature>
<keyword evidence="6 12" id="KW-0068">Autocatalytic cleavage</keyword>
<evidence type="ECO:0000256" key="1">
    <source>
        <dbReference type="ARBA" id="ARBA00007484"/>
    </source>
</evidence>
<dbReference type="NCBIfam" id="TIGR00498">
    <property type="entry name" value="lexA"/>
    <property type="match status" value="1"/>
</dbReference>
<dbReference type="Gene3D" id="2.10.109.10">
    <property type="entry name" value="Umud Fragment, subunit A"/>
    <property type="match status" value="1"/>
</dbReference>
<dbReference type="PANTHER" id="PTHR33516">
    <property type="entry name" value="LEXA REPRESSOR"/>
    <property type="match status" value="1"/>
</dbReference>
<keyword evidence="8 12" id="KW-0238">DNA-binding</keyword>
<keyword evidence="3 12" id="KW-0235">DNA replication</keyword>
<dbReference type="HOGENOM" id="CLU_066192_45_1_11"/>
<evidence type="ECO:0000259" key="15">
    <source>
        <dbReference type="Pfam" id="PF01726"/>
    </source>
</evidence>
<evidence type="ECO:0000313" key="16">
    <source>
        <dbReference type="EMBL" id="EJZ84290.1"/>
    </source>
</evidence>
<dbReference type="FunCoup" id="K0ZA53">
    <property type="interactions" value="6"/>
</dbReference>
<dbReference type="PRINTS" id="PR00726">
    <property type="entry name" value="LEXASERPTASE"/>
</dbReference>
<dbReference type="SUPFAM" id="SSF46785">
    <property type="entry name" value="Winged helix' DNA-binding domain"/>
    <property type="match status" value="1"/>
</dbReference>
<gene>
    <name evidence="12" type="primary">lexA</name>
    <name evidence="16" type="ORF">HMPREF9451_00599</name>
</gene>
<keyword evidence="5 12" id="KW-0378">Hydrolase</keyword>
<dbReference type="AlphaFoldDB" id="K0ZA53"/>
<dbReference type="GO" id="GO:0009432">
    <property type="term" value="P:SOS response"/>
    <property type="evidence" value="ECO:0007669"/>
    <property type="project" value="UniProtKB-UniRule"/>
</dbReference>
<accession>K0ZA53</accession>
<organism evidence="16 17">
    <name type="scientific">Slackia piriformis YIT 12062</name>
    <dbReference type="NCBI Taxonomy" id="742818"/>
    <lineage>
        <taxon>Bacteria</taxon>
        <taxon>Bacillati</taxon>
        <taxon>Actinomycetota</taxon>
        <taxon>Coriobacteriia</taxon>
        <taxon>Eggerthellales</taxon>
        <taxon>Eggerthellaceae</taxon>
        <taxon>Slackia</taxon>
    </lineage>
</organism>
<comment type="function">
    <text evidence="12">Represses a number of genes involved in the response to DNA damage (SOS response), including recA and lexA. In the presence of single-stranded DNA, RecA interacts with LexA causing an autocatalytic cleavage which disrupts the DNA-binding part of LexA, leading to derepression of the SOS regulon and eventually DNA repair.</text>
</comment>
<feature type="domain" description="LexA repressor DNA-binding" evidence="15">
    <location>
        <begin position="10"/>
        <end position="72"/>
    </location>
</feature>
<comment type="caution">
    <text evidence="16">The sequence shown here is derived from an EMBL/GenBank/DDBJ whole genome shotgun (WGS) entry which is preliminary data.</text>
</comment>
<dbReference type="FunFam" id="2.10.109.10:FF:000001">
    <property type="entry name" value="LexA repressor"/>
    <property type="match status" value="1"/>
</dbReference>
<dbReference type="Proteomes" id="UP000006069">
    <property type="component" value="Unassembled WGS sequence"/>
</dbReference>
<feature type="active site" description="For autocatalytic cleavage activity" evidence="12">
    <location>
        <position position="150"/>
    </location>
</feature>
<dbReference type="InterPro" id="IPR036390">
    <property type="entry name" value="WH_DNA-bd_sf"/>
</dbReference>
<evidence type="ECO:0000256" key="3">
    <source>
        <dbReference type="ARBA" id="ARBA00022705"/>
    </source>
</evidence>
<dbReference type="PANTHER" id="PTHR33516:SF2">
    <property type="entry name" value="LEXA REPRESSOR-RELATED"/>
    <property type="match status" value="1"/>
</dbReference>
<dbReference type="InterPro" id="IPR006200">
    <property type="entry name" value="LexA"/>
</dbReference>
<name>K0ZA53_9ACTN</name>
<dbReference type="GO" id="GO:0045892">
    <property type="term" value="P:negative regulation of DNA-templated transcription"/>
    <property type="evidence" value="ECO:0007669"/>
    <property type="project" value="UniProtKB-UniRule"/>
</dbReference>
<dbReference type="InterPro" id="IPR006199">
    <property type="entry name" value="LexA_DNA-bd_dom"/>
</dbReference>
<dbReference type="Pfam" id="PF00717">
    <property type="entry name" value="Peptidase_S24"/>
    <property type="match status" value="1"/>
</dbReference>
<evidence type="ECO:0000256" key="4">
    <source>
        <dbReference type="ARBA" id="ARBA00022763"/>
    </source>
</evidence>
<dbReference type="GO" id="GO:0006508">
    <property type="term" value="P:proteolysis"/>
    <property type="evidence" value="ECO:0007669"/>
    <property type="project" value="InterPro"/>
</dbReference>
<comment type="subunit">
    <text evidence="12">Homodimer.</text>
</comment>
<dbReference type="InterPro" id="IPR036286">
    <property type="entry name" value="LexA/Signal_pep-like_sf"/>
</dbReference>
<keyword evidence="4 12" id="KW-0227">DNA damage</keyword>
<evidence type="ECO:0000256" key="12">
    <source>
        <dbReference type="HAMAP-Rule" id="MF_00015"/>
    </source>
</evidence>
<dbReference type="RefSeq" id="WP_009138828.1">
    <property type="nucleotide sequence ID" value="NZ_JH815198.1"/>
</dbReference>
<keyword evidence="9 12" id="KW-0804">Transcription</keyword>
<evidence type="ECO:0000313" key="17">
    <source>
        <dbReference type="Proteomes" id="UP000006069"/>
    </source>
</evidence>
<evidence type="ECO:0000256" key="10">
    <source>
        <dbReference type="ARBA" id="ARBA00023204"/>
    </source>
</evidence>
<keyword evidence="11 12" id="KW-0742">SOS response</keyword>
<dbReference type="EC" id="3.4.21.88" evidence="12"/>
<evidence type="ECO:0000256" key="5">
    <source>
        <dbReference type="ARBA" id="ARBA00022801"/>
    </source>
</evidence>
<evidence type="ECO:0000259" key="14">
    <source>
        <dbReference type="Pfam" id="PF00717"/>
    </source>
</evidence>
<dbReference type="GO" id="GO:0006281">
    <property type="term" value="P:DNA repair"/>
    <property type="evidence" value="ECO:0007669"/>
    <property type="project" value="UniProtKB-UniRule"/>
</dbReference>
<sequence length="227" mass="24371">MTAAEAKNAKKITKKQKAVLDFIAQTIEETGIAPTVRDICVGLGLSSPSTVHVHLKTLEEKGYIHRDPLKSRCITVVGQERNASPAPANTTSEPPVGVGEFSNIVSLPVVGNVAAGLPILAEQNVTETIPLPTEIVGDSSSFLLKVRGDSMVEIGINDGDYVVVKEQPTATNGDIVVAVIDDGATVKRFFKERDHIRLQPENSSMEPIIVREDVIIAGKVVAVFRRL</sequence>
<evidence type="ECO:0000256" key="11">
    <source>
        <dbReference type="ARBA" id="ARBA00023236"/>
    </source>
</evidence>
<feature type="DNA-binding region" description="H-T-H motif" evidence="12">
    <location>
        <begin position="36"/>
        <end position="56"/>
    </location>
</feature>
<keyword evidence="10 12" id="KW-0234">DNA repair</keyword>
<dbReference type="InterPro" id="IPR006197">
    <property type="entry name" value="Peptidase_S24_LexA"/>
</dbReference>
<dbReference type="InterPro" id="IPR039418">
    <property type="entry name" value="LexA-like"/>
</dbReference>
<comment type="catalytic activity">
    <reaction evidence="12">
        <text>Hydrolysis of Ala-|-Gly bond in repressor LexA.</text>
        <dbReference type="EC" id="3.4.21.88"/>
    </reaction>
</comment>
<dbReference type="HAMAP" id="MF_00015">
    <property type="entry name" value="LexA"/>
    <property type="match status" value="1"/>
</dbReference>
<feature type="active site" description="For autocatalytic cleavage activity" evidence="12">
    <location>
        <position position="187"/>
    </location>
</feature>
<keyword evidence="2 12" id="KW-0678">Repressor</keyword>
<dbReference type="OrthoDB" id="9802364at2"/>
<dbReference type="eggNOG" id="COG1974">
    <property type="taxonomic scope" value="Bacteria"/>
</dbReference>
<dbReference type="GO" id="GO:0006260">
    <property type="term" value="P:DNA replication"/>
    <property type="evidence" value="ECO:0007669"/>
    <property type="project" value="UniProtKB-UniRule"/>
</dbReference>
<evidence type="ECO:0000256" key="6">
    <source>
        <dbReference type="ARBA" id="ARBA00022813"/>
    </source>
</evidence>
<dbReference type="InParanoid" id="K0ZA53"/>
<dbReference type="PATRIC" id="fig|742818.3.peg.650"/>
<dbReference type="GO" id="GO:0004252">
    <property type="term" value="F:serine-type endopeptidase activity"/>
    <property type="evidence" value="ECO:0007669"/>
    <property type="project" value="UniProtKB-UniRule"/>
</dbReference>
<dbReference type="Gene3D" id="1.10.10.10">
    <property type="entry name" value="Winged helix-like DNA-binding domain superfamily/Winged helix DNA-binding domain"/>
    <property type="match status" value="1"/>
</dbReference>
<dbReference type="SUPFAM" id="SSF51306">
    <property type="entry name" value="LexA/Signal peptidase"/>
    <property type="match status" value="1"/>
</dbReference>
<keyword evidence="17" id="KW-1185">Reference proteome</keyword>
<dbReference type="Pfam" id="PF01726">
    <property type="entry name" value="LexA_DNA_bind"/>
    <property type="match status" value="1"/>
</dbReference>
<feature type="domain" description="Peptidase S24/S26A/S26B/S26C" evidence="14">
    <location>
        <begin position="108"/>
        <end position="221"/>
    </location>
</feature>
<keyword evidence="7 12" id="KW-0805">Transcription regulation</keyword>
<dbReference type="GO" id="GO:0003677">
    <property type="term" value="F:DNA binding"/>
    <property type="evidence" value="ECO:0007669"/>
    <property type="project" value="UniProtKB-UniRule"/>
</dbReference>
<dbReference type="CDD" id="cd06529">
    <property type="entry name" value="S24_LexA-like"/>
    <property type="match status" value="1"/>
</dbReference>
<dbReference type="EMBL" id="ADMD01000002">
    <property type="protein sequence ID" value="EJZ84290.1"/>
    <property type="molecule type" value="Genomic_DNA"/>
</dbReference>
<proteinExistence type="inferred from homology"/>
<evidence type="ECO:0000256" key="2">
    <source>
        <dbReference type="ARBA" id="ARBA00022491"/>
    </source>
</evidence>
<evidence type="ECO:0000256" key="13">
    <source>
        <dbReference type="RuleBase" id="RU003991"/>
    </source>
</evidence>
<protein>
    <recommendedName>
        <fullName evidence="12">LexA repressor</fullName>
        <ecNumber evidence="12">3.4.21.88</ecNumber>
    </recommendedName>
</protein>
<dbReference type="InterPro" id="IPR015927">
    <property type="entry name" value="Peptidase_S24_S26A/B/C"/>
</dbReference>
<dbReference type="MEROPS" id="S24.001"/>
<reference evidence="16 17" key="1">
    <citation type="submission" date="2012-08" db="EMBL/GenBank/DDBJ databases">
        <title>The Genome Sequence of Slackia piriformis YIT 12062.</title>
        <authorList>
            <consortium name="The Broad Institute Genome Sequencing Platform"/>
            <person name="Earl A."/>
            <person name="Ward D."/>
            <person name="Feldgarden M."/>
            <person name="Gevers D."/>
            <person name="Morotomi M."/>
            <person name="Walker B."/>
            <person name="Young S.K."/>
            <person name="Zeng Q."/>
            <person name="Gargeya S."/>
            <person name="Fitzgerald M."/>
            <person name="Haas B."/>
            <person name="Abouelleil A."/>
            <person name="Alvarado L."/>
            <person name="Arachchi H.M."/>
            <person name="Berlin A.M."/>
            <person name="Chapman S.B."/>
            <person name="Goldberg J."/>
            <person name="Griggs A."/>
            <person name="Gujja S."/>
            <person name="Hansen M."/>
            <person name="Howarth C."/>
            <person name="Imamovic A."/>
            <person name="Larimer J."/>
            <person name="McCowen C."/>
            <person name="Montmayeur A."/>
            <person name="Murphy C."/>
            <person name="Neiman D."/>
            <person name="Pearson M."/>
            <person name="Priest M."/>
            <person name="Roberts A."/>
            <person name="Saif S."/>
            <person name="Shea T."/>
            <person name="Sisk P."/>
            <person name="Sykes S."/>
            <person name="Wortman J."/>
            <person name="Nusbaum C."/>
            <person name="Birren B."/>
        </authorList>
    </citation>
    <scope>NUCLEOTIDE SEQUENCE [LARGE SCALE GENOMIC DNA]</scope>
    <source>
        <strain evidence="16 17">YIT 12062</strain>
    </source>
</reference>
<evidence type="ECO:0000256" key="8">
    <source>
        <dbReference type="ARBA" id="ARBA00023125"/>
    </source>
</evidence>
<dbReference type="InterPro" id="IPR036388">
    <property type="entry name" value="WH-like_DNA-bd_sf"/>
</dbReference>